<dbReference type="InterPro" id="IPR050300">
    <property type="entry name" value="GDXG_lipolytic_enzyme"/>
</dbReference>
<reference evidence="4" key="1">
    <citation type="journal article" date="2015" name="Genome Announc.">
        <title>Draft genome sequence of Talaromyces cellulolyticus strain Y-94, a source of lignocellulosic biomass-degrading enzymes.</title>
        <authorList>
            <person name="Fujii T."/>
            <person name="Koike H."/>
            <person name="Sawayama S."/>
            <person name="Yano S."/>
            <person name="Inoue H."/>
        </authorList>
    </citation>
    <scope>NUCLEOTIDE SEQUENCE [LARGE SCALE GENOMIC DNA]</scope>
    <source>
        <strain evidence="4">Y-94</strain>
    </source>
</reference>
<dbReference type="SUPFAM" id="SSF53474">
    <property type="entry name" value="alpha/beta-Hydrolases"/>
    <property type="match status" value="1"/>
</dbReference>
<comment type="caution">
    <text evidence="3">The sequence shown here is derived from an EMBL/GenBank/DDBJ whole genome shotgun (WGS) entry which is preliminary data.</text>
</comment>
<feature type="domain" description="Alpha/beta hydrolase fold-3" evidence="2">
    <location>
        <begin position="692"/>
        <end position="922"/>
    </location>
</feature>
<dbReference type="Pfam" id="PF07859">
    <property type="entry name" value="Abhydrolase_3"/>
    <property type="match status" value="1"/>
</dbReference>
<dbReference type="GO" id="GO:0016787">
    <property type="term" value="F:hydrolase activity"/>
    <property type="evidence" value="ECO:0007669"/>
    <property type="project" value="UniProtKB-KW"/>
</dbReference>
<dbReference type="Proteomes" id="UP000053095">
    <property type="component" value="Unassembled WGS sequence"/>
</dbReference>
<dbReference type="InterPro" id="IPR029058">
    <property type="entry name" value="AB_hydrolase_fold"/>
</dbReference>
<name>A0A6V8GYR8_TALPI</name>
<sequence length="954" mass="110379">MTDQMSTSNENTMKPDQDAVNSLRNLTASVQDLCSIIRSEHSSCRPDKSREELKAKDEITKTIYEQIKNGRPEKVPDWAKVELMPVDEIEKENRQYTQKYEDFWKDIDESTPLEKNAAVQAYTTAFSRFEEIYRLIGWRERDDEDAMFDMLVLTESRDLLIESIFGIEVYQMSRNGGFCERSRILFELSRLPRLLIILVRIACRQIHVSACGVDKPIKERFFDALTVVRVLALTARVLKGGLLASSLSLEKLLNLCHARRILDQPDASDVDTYHKQFDLLYDCLTALDFKRKFREIREPLCELFYLRYKQESIRDLFDRLRTQEEATIGIERYPELPLEENTDSTFHPEIFTIPYLQRFGRLNIEWTDCLDEHLKLYANRNSIRVFAHPTFFYNDTDLHKAKRDYYDSTYRELSQTYGLLFRPTSSRNIQRQRQYAIAVEDDPMLGYNSMTFNGRPIHWTKPFLGKEVATNPTKIMDIDPIRNPIKDILLESFYRCSLPPSIQVAFDIANPFEAVERINKRWDQHTVTSISMQHIFDLAPNYPEDLRFMVISVMKHSFADMESFVRFPYFAPRLRRLKTYLDSRQPTTMLELWYDRRDYRSWYYDCDLRSDHHEAMALDRLIFYFKLRILRLLTRLLAWLDRKRSPALSLTPSSQASIPSTLSTSPGKFDVLFYHPPGYDSKSANEGQYPIVLVLHGGGWCVGHARHDERFIATLAARGNFVVAVNYRLAPEHPYPAPVADCLDALLYVWRNAAAMGLDKHRTYITGFSVGGQMAFASLFMLWKAFQDKDPRIDPEIVGAVKGITAFYPPMDLTKSRAERAASNPAFVALRKKPASSSKLIGDIFDRAYFWNLQQMPDKGEPYISPGLASLGLMQAALPNRIILKLAALDPLLVEGEAAAARLKAAGKQVHCETIANVPHYWDHLAKTGHEKTLRQEIYDKAVNEIEEAMEITD</sequence>
<proteinExistence type="predicted"/>
<dbReference type="PANTHER" id="PTHR48081">
    <property type="entry name" value="AB HYDROLASE SUPERFAMILY PROTEIN C4A8.06C"/>
    <property type="match status" value="1"/>
</dbReference>
<dbReference type="AlphaFoldDB" id="A0A6V8GYR8"/>
<evidence type="ECO:0000256" key="1">
    <source>
        <dbReference type="ARBA" id="ARBA00022801"/>
    </source>
</evidence>
<dbReference type="EMBL" id="DF933811">
    <property type="protein sequence ID" value="GAM34218.1"/>
    <property type="molecule type" value="Genomic_DNA"/>
</dbReference>
<evidence type="ECO:0000313" key="3">
    <source>
        <dbReference type="EMBL" id="GAM34218.1"/>
    </source>
</evidence>
<organism evidence="3 4">
    <name type="scientific">Talaromyces pinophilus</name>
    <name type="common">Penicillium pinophilum</name>
    <dbReference type="NCBI Taxonomy" id="128442"/>
    <lineage>
        <taxon>Eukaryota</taxon>
        <taxon>Fungi</taxon>
        <taxon>Dikarya</taxon>
        <taxon>Ascomycota</taxon>
        <taxon>Pezizomycotina</taxon>
        <taxon>Eurotiomycetes</taxon>
        <taxon>Eurotiomycetidae</taxon>
        <taxon>Eurotiales</taxon>
        <taxon>Trichocomaceae</taxon>
        <taxon>Talaromyces</taxon>
        <taxon>Talaromyces sect. Talaromyces</taxon>
    </lineage>
</organism>
<dbReference type="PANTHER" id="PTHR48081:SF8">
    <property type="entry name" value="ALPHA_BETA HYDROLASE FOLD-3 DOMAIN-CONTAINING PROTEIN-RELATED"/>
    <property type="match status" value="1"/>
</dbReference>
<dbReference type="InterPro" id="IPR013094">
    <property type="entry name" value="AB_hydrolase_3"/>
</dbReference>
<protein>
    <recommendedName>
        <fullName evidence="2">Alpha/beta hydrolase fold-3 domain-containing protein</fullName>
    </recommendedName>
</protein>
<evidence type="ECO:0000313" key="4">
    <source>
        <dbReference type="Proteomes" id="UP000053095"/>
    </source>
</evidence>
<gene>
    <name evidence="3" type="ORF">TCE0_015r01653</name>
</gene>
<accession>A0A6V8GYR8</accession>
<keyword evidence="1" id="KW-0378">Hydrolase</keyword>
<keyword evidence="4" id="KW-1185">Reference proteome</keyword>
<evidence type="ECO:0000259" key="2">
    <source>
        <dbReference type="Pfam" id="PF07859"/>
    </source>
</evidence>
<dbReference type="Gene3D" id="3.40.50.1820">
    <property type="entry name" value="alpha/beta hydrolase"/>
    <property type="match status" value="1"/>
</dbReference>